<protein>
    <submittedName>
        <fullName evidence="2">Nucleotidyltransferase</fullName>
    </submittedName>
</protein>
<organism evidence="2 3">
    <name type="scientific">Natrarchaeobaculum aegyptiacum</name>
    <dbReference type="NCBI Taxonomy" id="745377"/>
    <lineage>
        <taxon>Archaea</taxon>
        <taxon>Methanobacteriati</taxon>
        <taxon>Methanobacteriota</taxon>
        <taxon>Stenosarchaea group</taxon>
        <taxon>Halobacteria</taxon>
        <taxon>Halobacteriales</taxon>
        <taxon>Natrialbaceae</taxon>
        <taxon>Natrarchaeobaculum</taxon>
    </lineage>
</organism>
<dbReference type="SUPFAM" id="SSF81301">
    <property type="entry name" value="Nucleotidyltransferase"/>
    <property type="match status" value="1"/>
</dbReference>
<dbReference type="OrthoDB" id="156395at2157"/>
<reference evidence="3" key="1">
    <citation type="submission" date="2017-02" db="EMBL/GenBank/DDBJ databases">
        <title>Natronthermophilus aegyptiacus gen. nov.,sp. nov., an aerobic, extremely halophilic alkalithermophilic archaeon isolated from the athalassohaline Wadi An Natrun, Egypt.</title>
        <authorList>
            <person name="Zhao B."/>
        </authorList>
    </citation>
    <scope>NUCLEOTIDE SEQUENCE [LARGE SCALE GENOMIC DNA]</scope>
    <source>
        <strain evidence="3">JW/NM-HA 15</strain>
    </source>
</reference>
<sequence length="325" mass="36084">MPAPRPSIPPAVHAAVEDTLSSLERRHDVSIVFAAARGSHAWGAAGPDSDYDVGFVFVATDLRRYAHLEGPPTVLDDSSEPDSDDDGDRGNAPTVDLECHGWDVTTFARLLAESNQGAIDLLRSPVRYRTTVDPAPLRAFVERTFDPIELYHDWRAIARNNYRKYLSCHLVRDGEVYPIRERDDDGFLVDAPDGTTRIDADDERYAETATDRTVKRNLTVCRAAMSARYLLATGERGDHDLPALEFEAFLDEQAPTVFDADRIDRARDLLERKRRGEGSEVVGDLVGRSFATPPRAIDPSIHARGGPDRDRLDAFVDDLIDASRG</sequence>
<gene>
    <name evidence="2" type="ORF">B1756_07070</name>
</gene>
<dbReference type="InterPro" id="IPR043519">
    <property type="entry name" value="NT_sf"/>
</dbReference>
<evidence type="ECO:0000313" key="3">
    <source>
        <dbReference type="Proteomes" id="UP000250088"/>
    </source>
</evidence>
<dbReference type="RefSeq" id="WP_086887900.1">
    <property type="nucleotide sequence ID" value="NZ_CP019893.1"/>
</dbReference>
<feature type="region of interest" description="Disordered" evidence="1">
    <location>
        <begin position="69"/>
        <end position="95"/>
    </location>
</feature>
<evidence type="ECO:0000256" key="1">
    <source>
        <dbReference type="SAM" id="MobiDB-lite"/>
    </source>
</evidence>
<dbReference type="Pfam" id="PF10127">
    <property type="entry name" value="RlaP"/>
    <property type="match status" value="1"/>
</dbReference>
<dbReference type="GeneID" id="32893828"/>
<feature type="compositionally biased region" description="Acidic residues" evidence="1">
    <location>
        <begin position="77"/>
        <end position="87"/>
    </location>
</feature>
<keyword evidence="2" id="KW-0808">Transferase</keyword>
<dbReference type="KEGG" id="naj:B1756_07070"/>
<proteinExistence type="predicted"/>
<dbReference type="GO" id="GO:0016740">
    <property type="term" value="F:transferase activity"/>
    <property type="evidence" value="ECO:0007669"/>
    <property type="project" value="UniProtKB-KW"/>
</dbReference>
<keyword evidence="3" id="KW-1185">Reference proteome</keyword>
<dbReference type="EMBL" id="CP019893">
    <property type="protein sequence ID" value="ARS89525.1"/>
    <property type="molecule type" value="Genomic_DNA"/>
</dbReference>
<dbReference type="AlphaFoldDB" id="A0A2Z2HTS3"/>
<name>A0A2Z2HTS3_9EURY</name>
<accession>A0A2Z2HTS3</accession>
<dbReference type="Proteomes" id="UP000250088">
    <property type="component" value="Chromosome"/>
</dbReference>
<dbReference type="InterPro" id="IPR018775">
    <property type="entry name" value="RlaP"/>
</dbReference>
<evidence type="ECO:0000313" key="2">
    <source>
        <dbReference type="EMBL" id="ARS89525.1"/>
    </source>
</evidence>